<dbReference type="SUPFAM" id="SSF48452">
    <property type="entry name" value="TPR-like"/>
    <property type="match status" value="2"/>
</dbReference>
<proteinExistence type="predicted"/>
<organism evidence="3 4">
    <name type="scientific">Mucilaginibacter gynuensis</name>
    <dbReference type="NCBI Taxonomy" id="1302236"/>
    <lineage>
        <taxon>Bacteria</taxon>
        <taxon>Pseudomonadati</taxon>
        <taxon>Bacteroidota</taxon>
        <taxon>Sphingobacteriia</taxon>
        <taxon>Sphingobacteriales</taxon>
        <taxon>Sphingobacteriaceae</taxon>
        <taxon>Mucilaginibacter</taxon>
    </lineage>
</organism>
<dbReference type="RefSeq" id="WP_345211258.1">
    <property type="nucleotide sequence ID" value="NZ_BAABFT010000005.1"/>
</dbReference>
<dbReference type="Proteomes" id="UP001500582">
    <property type="component" value="Unassembled WGS sequence"/>
</dbReference>
<dbReference type="Pfam" id="PF12770">
    <property type="entry name" value="CHAT"/>
    <property type="match status" value="1"/>
</dbReference>
<keyword evidence="1" id="KW-0732">Signal</keyword>
<gene>
    <name evidence="3" type="ORF">GCM10023149_23410</name>
</gene>
<keyword evidence="4" id="KW-1185">Reference proteome</keyword>
<evidence type="ECO:0000259" key="2">
    <source>
        <dbReference type="Pfam" id="PF12770"/>
    </source>
</evidence>
<protein>
    <recommendedName>
        <fullName evidence="2">CHAT domain-containing protein</fullName>
    </recommendedName>
</protein>
<feature type="chain" id="PRO_5046847713" description="CHAT domain-containing protein" evidence="1">
    <location>
        <begin position="22"/>
        <end position="1095"/>
    </location>
</feature>
<comment type="caution">
    <text evidence="3">The sequence shown here is derived from an EMBL/GenBank/DDBJ whole genome shotgun (WGS) entry which is preliminary data.</text>
</comment>
<name>A0ABP8GEV8_9SPHI</name>
<dbReference type="PANTHER" id="PTHR10098">
    <property type="entry name" value="RAPSYN-RELATED"/>
    <property type="match status" value="1"/>
</dbReference>
<reference evidence="4" key="1">
    <citation type="journal article" date="2019" name="Int. J. Syst. Evol. Microbiol.">
        <title>The Global Catalogue of Microorganisms (GCM) 10K type strain sequencing project: providing services to taxonomists for standard genome sequencing and annotation.</title>
        <authorList>
            <consortium name="The Broad Institute Genomics Platform"/>
            <consortium name="The Broad Institute Genome Sequencing Center for Infectious Disease"/>
            <person name="Wu L."/>
            <person name="Ma J."/>
        </authorList>
    </citation>
    <scope>NUCLEOTIDE SEQUENCE [LARGE SCALE GENOMIC DNA]</scope>
    <source>
        <strain evidence="4">JCM 17705</strain>
    </source>
</reference>
<dbReference type="Gene3D" id="1.25.40.10">
    <property type="entry name" value="Tetratricopeptide repeat domain"/>
    <property type="match status" value="2"/>
</dbReference>
<evidence type="ECO:0000256" key="1">
    <source>
        <dbReference type="SAM" id="SignalP"/>
    </source>
</evidence>
<evidence type="ECO:0000313" key="4">
    <source>
        <dbReference type="Proteomes" id="UP001500582"/>
    </source>
</evidence>
<feature type="signal peptide" evidence="1">
    <location>
        <begin position="1"/>
        <end position="21"/>
    </location>
</feature>
<feature type="domain" description="CHAT" evidence="2">
    <location>
        <begin position="780"/>
        <end position="1094"/>
    </location>
</feature>
<dbReference type="EMBL" id="BAABFT010000005">
    <property type="protein sequence ID" value="GAA4322837.1"/>
    <property type="molecule type" value="Genomic_DNA"/>
</dbReference>
<evidence type="ECO:0000313" key="3">
    <source>
        <dbReference type="EMBL" id="GAA4322837.1"/>
    </source>
</evidence>
<dbReference type="InterPro" id="IPR011990">
    <property type="entry name" value="TPR-like_helical_dom_sf"/>
</dbReference>
<sequence length="1095" mass="122488">MKTITILFTLLFLAAYNVSLAQDTDEQARLEEIAEIKKLGSMIKIINLEYQGKFSEAIPILTKRVDSLKIAVDKDPEQLTQYLHELRVLALMYEFTGDFSKSELLLKQPLINTVSYSGAEPGLEQLYTINQLSKLYEKMGNFNAAENLLEKMVFMEYGHIKPQTEKEMYRAYMFNLFHLSDSTRKAESAERIEELTKKTDAQSKAELAIAIEAHKELMALKPDTAELEKGMEQQWEEFSNPKIESEDKDEAAAMKMTQSLMKMIIRGSAAKPVNKPLTAANLALLRQGKITFDGYRNGLALAEPWSEVQRLFAIYSRNKNYTAAEALMKQAIAVDNRQPANEIDPTADFIKQMMPMGVAKMMDKQLDKKKLVSSNMLQLVDVNEKRDGVDVFYIQNNVLLAQLYKETGKTTQYNNLVDTVTLLCKKFENSTNPMVLNVLANSYNAIGKTDEAVIEYKKIVNYAERQPNGKVTDSKLYLSSLQKLANLYLQKVDFTTAEGLLKKALAYDKKTLAEKYPEHMERVLNLIQLYETTNRFNLAEQYFTTILGPVMSSIQNNFSFLSEQEKMALLNNQVAAFDLSASLLITDPNPTTEFVLQACNQQLRLKGLVLNDEAKLLNNIRKNSDTQLKQLVNQWSNNRSAIAWQYTRPASASVSHIIDSLTSVTNEQEKQINRLSASFSSYRQNNQVDISQVQRNLSDGETAIEFVSFKYYHKGRADSTRYGAFIIPAGSAAVRFVPLCEESKLAALLSADRTSSKQFITSLYGDGLTPGSNKITGRKSDALYKLIWQPLVPFLNGTTKFIIAPAGLLSRVNFNALPADKDSYFIDKFEIRLFNSIRQIAEKQNNTSYSGPDAVLYADINYGLKATNLSSGENKNITGSYWPQMPVTLTEANSLSALYNSAKESTFVITGDAATEESLKQLSGKSPRLLYIATHGFAKQAVVTNTGTNNGLQYSIADNPMFRSGIIMAGANYVWSGGASVEGKDDGVVTAYEIAGLDLSNTELVMLAACETALGDIKGNEGVFGLQRGFKLAGVQNMLLSLWNLPVSETIELTKQFYQQKSNNSMPIYQAFRSAQLGIRKNNPPYNWAGMILIE</sequence>
<accession>A0ABP8GEV8</accession>
<dbReference type="PANTHER" id="PTHR10098:SF108">
    <property type="entry name" value="TETRATRICOPEPTIDE REPEAT PROTEIN 28"/>
    <property type="match status" value="1"/>
</dbReference>
<dbReference type="InterPro" id="IPR024983">
    <property type="entry name" value="CHAT_dom"/>
</dbReference>